<evidence type="ECO:0000313" key="1">
    <source>
        <dbReference type="EMBL" id="KAH0567189.1"/>
    </source>
</evidence>
<gene>
    <name evidence="1" type="ORF">KQX54_007483</name>
</gene>
<protein>
    <submittedName>
        <fullName evidence="1">Uncharacterized protein</fullName>
    </submittedName>
</protein>
<dbReference type="AlphaFoldDB" id="A0AAV7J855"/>
<reference evidence="1 2" key="1">
    <citation type="journal article" date="2021" name="J. Hered.">
        <title>A chromosome-level genome assembly of the parasitoid wasp, Cotesia glomerata (Hymenoptera: Braconidae).</title>
        <authorList>
            <person name="Pinto B.J."/>
            <person name="Weis J.J."/>
            <person name="Gamble T."/>
            <person name="Ode P.J."/>
            <person name="Paul R."/>
            <person name="Zaspel J.M."/>
        </authorList>
    </citation>
    <scope>NUCLEOTIDE SEQUENCE [LARGE SCALE GENOMIC DNA]</scope>
    <source>
        <strain evidence="1">CgM1</strain>
    </source>
</reference>
<name>A0AAV7J855_COTGL</name>
<dbReference type="EMBL" id="JAHXZJ010000001">
    <property type="protein sequence ID" value="KAH0567189.1"/>
    <property type="molecule type" value="Genomic_DNA"/>
</dbReference>
<keyword evidence="2" id="KW-1185">Reference proteome</keyword>
<evidence type="ECO:0000313" key="2">
    <source>
        <dbReference type="Proteomes" id="UP000826195"/>
    </source>
</evidence>
<sequence>MNCIDGKLVSDISIVIEERIVLRIKESGCDTPGTVRIQHTVQQCLIPVGKYAIEIPGEDEIKETLKCRRRRGTLYWRTPLAGFKDILCRVQTISVYVL</sequence>
<accession>A0AAV7J855</accession>
<proteinExistence type="predicted"/>
<dbReference type="Proteomes" id="UP000826195">
    <property type="component" value="Unassembled WGS sequence"/>
</dbReference>
<organism evidence="1 2">
    <name type="scientific">Cotesia glomerata</name>
    <name type="common">Lepidopteran parasitic wasp</name>
    <name type="synonym">Apanteles glomeratus</name>
    <dbReference type="NCBI Taxonomy" id="32391"/>
    <lineage>
        <taxon>Eukaryota</taxon>
        <taxon>Metazoa</taxon>
        <taxon>Ecdysozoa</taxon>
        <taxon>Arthropoda</taxon>
        <taxon>Hexapoda</taxon>
        <taxon>Insecta</taxon>
        <taxon>Pterygota</taxon>
        <taxon>Neoptera</taxon>
        <taxon>Endopterygota</taxon>
        <taxon>Hymenoptera</taxon>
        <taxon>Apocrita</taxon>
        <taxon>Ichneumonoidea</taxon>
        <taxon>Braconidae</taxon>
        <taxon>Microgastrinae</taxon>
        <taxon>Cotesia</taxon>
    </lineage>
</organism>
<comment type="caution">
    <text evidence="1">The sequence shown here is derived from an EMBL/GenBank/DDBJ whole genome shotgun (WGS) entry which is preliminary data.</text>
</comment>